<keyword evidence="3" id="KW-1185">Reference proteome</keyword>
<evidence type="ECO:0000313" key="3">
    <source>
        <dbReference type="Proteomes" id="UP001317963"/>
    </source>
</evidence>
<sequence length="165" mass="17509">MGSKDAANGCSSGYVTTAVVSILAILSLFATRSMIVATVDNFRSAGYSQALTTSLYAAEVALQDSITEMETRSGLDATSNCFEVMLDNVEIDTDLEATASYRAKPLGANTVGSETRYLYRIYASAAYRVASATVSQIVSVEVDSSNTVYLLPATWSDRLAPCALP</sequence>
<evidence type="ECO:0000256" key="1">
    <source>
        <dbReference type="SAM" id="Phobius"/>
    </source>
</evidence>
<keyword evidence="1" id="KW-1133">Transmembrane helix</keyword>
<dbReference type="RefSeq" id="WP_279241123.1">
    <property type="nucleotide sequence ID" value="NZ_CP036501.1"/>
</dbReference>
<proteinExistence type="predicted"/>
<organism evidence="2 3">
    <name type="scientific">Candidatus Paraluminiphilus aquimaris</name>
    <dbReference type="NCBI Taxonomy" id="2518994"/>
    <lineage>
        <taxon>Bacteria</taxon>
        <taxon>Pseudomonadati</taxon>
        <taxon>Pseudomonadota</taxon>
        <taxon>Gammaproteobacteria</taxon>
        <taxon>Cellvibrionales</taxon>
        <taxon>Halieaceae</taxon>
        <taxon>Candidatus Paraluminiphilus</taxon>
    </lineage>
</organism>
<protein>
    <recommendedName>
        <fullName evidence="4">Type 4 fimbrial biogenesis protein PilX N-terminal domain-containing protein</fullName>
    </recommendedName>
</protein>
<evidence type="ECO:0008006" key="4">
    <source>
        <dbReference type="Google" id="ProtNLM"/>
    </source>
</evidence>
<dbReference type="EMBL" id="CP036501">
    <property type="protein sequence ID" value="UZP74663.1"/>
    <property type="molecule type" value="Genomic_DNA"/>
</dbReference>
<reference evidence="2 3" key="1">
    <citation type="submission" date="2019-02" db="EMBL/GenBank/DDBJ databases">
        <title>Halieaceae_genomes.</title>
        <authorList>
            <person name="Li S.-H."/>
        </authorList>
    </citation>
    <scope>NUCLEOTIDE SEQUENCE [LARGE SCALE GENOMIC DNA]</scope>
    <source>
        <strain evidence="2 3">JH123</strain>
    </source>
</reference>
<keyword evidence="1" id="KW-0812">Transmembrane</keyword>
<gene>
    <name evidence="2" type="ORF">E0F26_07895</name>
</gene>
<accession>A0ABY6Q6X7</accession>
<keyword evidence="1" id="KW-0472">Membrane</keyword>
<name>A0ABY6Q6X7_9GAMM</name>
<evidence type="ECO:0000313" key="2">
    <source>
        <dbReference type="EMBL" id="UZP74663.1"/>
    </source>
</evidence>
<feature type="transmembrane region" description="Helical" evidence="1">
    <location>
        <begin position="12"/>
        <end position="30"/>
    </location>
</feature>
<dbReference type="Proteomes" id="UP001317963">
    <property type="component" value="Chromosome"/>
</dbReference>